<name>A0ABM7RY71_9PSED</name>
<feature type="transmembrane region" description="Helical" evidence="1">
    <location>
        <begin position="264"/>
        <end position="285"/>
    </location>
</feature>
<evidence type="ECO:0000313" key="3">
    <source>
        <dbReference type="Proteomes" id="UP000218595"/>
    </source>
</evidence>
<keyword evidence="1" id="KW-0472">Membrane</keyword>
<feature type="transmembrane region" description="Helical" evidence="1">
    <location>
        <begin position="192"/>
        <end position="209"/>
    </location>
</feature>
<feature type="transmembrane region" description="Helical" evidence="1">
    <location>
        <begin position="229"/>
        <end position="252"/>
    </location>
</feature>
<proteinExistence type="predicted"/>
<organism evidence="2 3">
    <name type="scientific">Pseudomonas izuensis</name>
    <dbReference type="NCBI Taxonomy" id="2684212"/>
    <lineage>
        <taxon>Bacteria</taxon>
        <taxon>Pseudomonadati</taxon>
        <taxon>Pseudomonadota</taxon>
        <taxon>Gammaproteobacteria</taxon>
        <taxon>Pseudomonadales</taxon>
        <taxon>Pseudomonadaceae</taxon>
        <taxon>Pseudomonas</taxon>
    </lineage>
</organism>
<keyword evidence="3" id="KW-1185">Reference proteome</keyword>
<feature type="transmembrane region" description="Helical" evidence="1">
    <location>
        <begin position="50"/>
        <end position="73"/>
    </location>
</feature>
<feature type="transmembrane region" description="Helical" evidence="1">
    <location>
        <begin position="318"/>
        <end position="335"/>
    </location>
</feature>
<feature type="transmembrane region" description="Helical" evidence="1">
    <location>
        <begin position="105"/>
        <end position="124"/>
    </location>
</feature>
<feature type="transmembrane region" description="Helical" evidence="1">
    <location>
        <begin position="291"/>
        <end position="311"/>
    </location>
</feature>
<dbReference type="RefSeq" id="WP_172901623.1">
    <property type="nucleotide sequence ID" value="NZ_AP017423.2"/>
</dbReference>
<feature type="transmembrane region" description="Helical" evidence="1">
    <location>
        <begin position="160"/>
        <end position="180"/>
    </location>
</feature>
<feature type="transmembrane region" description="Helical" evidence="1">
    <location>
        <begin position="347"/>
        <end position="369"/>
    </location>
</feature>
<evidence type="ECO:0000256" key="1">
    <source>
        <dbReference type="SAM" id="Phobius"/>
    </source>
</evidence>
<dbReference type="Proteomes" id="UP000218595">
    <property type="component" value="Chromosome"/>
</dbReference>
<dbReference type="EMBL" id="AP017423">
    <property type="protein sequence ID" value="BCX67102.1"/>
    <property type="molecule type" value="Genomic_DNA"/>
</dbReference>
<keyword evidence="1" id="KW-0812">Transmembrane</keyword>
<evidence type="ECO:0000313" key="2">
    <source>
        <dbReference type="EMBL" id="BCX67102.1"/>
    </source>
</evidence>
<protein>
    <submittedName>
        <fullName evidence="2">Uncharacterized protein</fullName>
    </submittedName>
</protein>
<accession>A0ABM7RY71</accession>
<keyword evidence="1" id="KW-1133">Transmembrane helix</keyword>
<gene>
    <name evidence="2" type="ORF">LAB08_R17260</name>
</gene>
<feature type="transmembrane region" description="Helical" evidence="1">
    <location>
        <begin position="80"/>
        <end position="99"/>
    </location>
</feature>
<sequence length="371" mass="40862">MWIKAYHPRQNTAVRRLVFLACSAFNLISVYLVIYLAGKLTETQHVTEQGVVLLTFMLTGIQVGQAVGVQVYISKTQSPVIALMACLLALIVMSQLQVVEIFKNFILTGIGAICGYFLSYRVAFNLTSQNKWKFQALTSIRYVVIGLSVILLILSRVLSATTLIVTVVAVTIALTLVSSSSERINAPSQKKMFLGLVTILSGIVLSLIYRNDINIVRDLYSGTQEFSAVHNMLIAFSVVVAGAGFIVTNYIYTKINDQENTPRIFTKQIFSLAYGALLLMFFVALPALSPYIKIVAATLIAITCPVFSAFLHLKAKSNIVYVIGACSLLVVMFVVRQWLGMSPLDAFLLYNLTTLSLLYAVSLFFMAGIEQ</sequence>
<feature type="transmembrane region" description="Helical" evidence="1">
    <location>
        <begin position="17"/>
        <end position="38"/>
    </location>
</feature>
<feature type="transmembrane region" description="Helical" evidence="1">
    <location>
        <begin position="136"/>
        <end position="154"/>
    </location>
</feature>
<dbReference type="PRINTS" id="PR00173">
    <property type="entry name" value="EDTRNSPORT"/>
</dbReference>
<reference evidence="2 3" key="1">
    <citation type="submission" date="2016-04" db="EMBL/GenBank/DDBJ databases">
        <title>Complete genome sequence of Pseudomonas sp. LAB-08 isolated from TCE contaminated aquifer soil.</title>
        <authorList>
            <person name="Dohra H."/>
            <person name="Suzuki K."/>
            <person name="Fatma A."/>
            <person name="Inuzuka Y."/>
            <person name="Honjo M."/>
            <person name="Tashiro Y."/>
            <person name="Futamata H."/>
        </authorList>
    </citation>
    <scope>NUCLEOTIDE SEQUENCE [LARGE SCALE GENOMIC DNA]</scope>
    <source>
        <strain evidence="2 3">LAB-08</strain>
    </source>
</reference>